<accession>A0AAC8T7S9</accession>
<evidence type="ECO:0000313" key="2">
    <source>
        <dbReference type="EMBL" id="AKG07173.1"/>
    </source>
</evidence>
<evidence type="ECO:0000256" key="1">
    <source>
        <dbReference type="SAM" id="Coils"/>
    </source>
</evidence>
<dbReference type="AlphaFoldDB" id="A0AAC8T7S9"/>
<protein>
    <submittedName>
        <fullName evidence="2">Uncharacterized protein</fullName>
    </submittedName>
</protein>
<reference evidence="2 3" key="1">
    <citation type="submission" date="2015-05" db="EMBL/GenBank/DDBJ databases">
        <authorList>
            <person name="Dickey A."/>
            <person name="Clawson M."/>
            <person name="Bono J."/>
            <person name="Loy J.D."/>
        </authorList>
    </citation>
    <scope>NUCLEOTIDE SEQUENCE [LARGE SCALE GENOMIC DNA]</scope>
    <source>
        <strain evidence="2 3">22581</strain>
    </source>
</reference>
<keyword evidence="1" id="KW-0175">Coiled coil</keyword>
<dbReference type="EMBL" id="CP011376">
    <property type="protein sequence ID" value="AKG07173.1"/>
    <property type="molecule type" value="Genomic_DNA"/>
</dbReference>
<gene>
    <name evidence="2" type="ORF">AAX06_02185</name>
</gene>
<evidence type="ECO:0000313" key="3">
    <source>
        <dbReference type="Proteomes" id="UP000077465"/>
    </source>
</evidence>
<feature type="coiled-coil region" evidence="1">
    <location>
        <begin position="28"/>
        <end position="55"/>
    </location>
</feature>
<proteinExistence type="predicted"/>
<dbReference type="Proteomes" id="UP000077465">
    <property type="component" value="Chromosome"/>
</dbReference>
<organism evidence="2 3">
    <name type="scientific">Moraxella bovoculi</name>
    <dbReference type="NCBI Taxonomy" id="386891"/>
    <lineage>
        <taxon>Bacteria</taxon>
        <taxon>Pseudomonadati</taxon>
        <taxon>Pseudomonadota</taxon>
        <taxon>Gammaproteobacteria</taxon>
        <taxon>Moraxellales</taxon>
        <taxon>Moraxellaceae</taxon>
        <taxon>Moraxella</taxon>
    </lineage>
</organism>
<name>A0AAC8T7S9_9GAMM</name>
<sequence length="66" mass="7896">MSETIQEQGLELDLDDDATYELVYDELYTEAMAEYEKLNQDIEKYLRRIDEEYGTQYCPTGFARLR</sequence>